<dbReference type="Gene3D" id="2.30.110.10">
    <property type="entry name" value="Electron Transport, Fmn-binding Protein, Chain A"/>
    <property type="match status" value="1"/>
</dbReference>
<dbReference type="PANTHER" id="PTHR30466:SF1">
    <property type="entry name" value="FMN REDUCTASE (NADH) RUTF"/>
    <property type="match status" value="1"/>
</dbReference>
<dbReference type="InterPro" id="IPR002563">
    <property type="entry name" value="Flavin_Rdtase-like_dom"/>
</dbReference>
<dbReference type="EMBL" id="JBEXPZ010000018">
    <property type="protein sequence ID" value="MET9845981.1"/>
    <property type="molecule type" value="Genomic_DNA"/>
</dbReference>
<dbReference type="Pfam" id="PF01613">
    <property type="entry name" value="Flavin_Reduct"/>
    <property type="match status" value="1"/>
</dbReference>
<dbReference type="SMART" id="SM00903">
    <property type="entry name" value="Flavin_Reduct"/>
    <property type="match status" value="1"/>
</dbReference>
<dbReference type="InterPro" id="IPR050268">
    <property type="entry name" value="NADH-dep_flavin_reductase"/>
</dbReference>
<reference evidence="3 4" key="1">
    <citation type="submission" date="2024-06" db="EMBL/GenBank/DDBJ databases">
        <title>The Natural Products Discovery Center: Release of the First 8490 Sequenced Strains for Exploring Actinobacteria Biosynthetic Diversity.</title>
        <authorList>
            <person name="Kalkreuter E."/>
            <person name="Kautsar S.A."/>
            <person name="Yang D."/>
            <person name="Bader C.D."/>
            <person name="Teijaro C.N."/>
            <person name="Fluegel L."/>
            <person name="Davis C.M."/>
            <person name="Simpson J.R."/>
            <person name="Lauterbach L."/>
            <person name="Steele A.D."/>
            <person name="Gui C."/>
            <person name="Meng S."/>
            <person name="Li G."/>
            <person name="Viehrig K."/>
            <person name="Ye F."/>
            <person name="Su P."/>
            <person name="Kiefer A.F."/>
            <person name="Nichols A."/>
            <person name="Cepeda A.J."/>
            <person name="Yan W."/>
            <person name="Fan B."/>
            <person name="Jiang Y."/>
            <person name="Adhikari A."/>
            <person name="Zheng C.-J."/>
            <person name="Schuster L."/>
            <person name="Cowan T.M."/>
            <person name="Smanski M.J."/>
            <person name="Chevrette M.G."/>
            <person name="De Carvalho L.P.S."/>
            <person name="Shen B."/>
        </authorList>
    </citation>
    <scope>NUCLEOTIDE SEQUENCE [LARGE SCALE GENOMIC DNA]</scope>
    <source>
        <strain evidence="3 4">NPDC006434</strain>
    </source>
</reference>
<evidence type="ECO:0000256" key="1">
    <source>
        <dbReference type="ARBA" id="ARBA00023002"/>
    </source>
</evidence>
<sequence length="167" mass="17436">MPARTMPNPPSTVTGDLFRHAVTRLPTGVAVLTTTGPDGPVGCTVNAVMSLSTRPPALLVSLNATSRTLHQILDTGSFAVNVLPWHARHLAGQFATGTPAQRFAGVDWRPRHGMPVLTGVCLAAVCEVSASTSMLDHTLVAGTVTWLRTGDHPATVLHAGAQHPLTA</sequence>
<organism evidence="3 4">
    <name type="scientific">Streptomyces ossamyceticus</name>
    <dbReference type="NCBI Taxonomy" id="249581"/>
    <lineage>
        <taxon>Bacteria</taxon>
        <taxon>Bacillati</taxon>
        <taxon>Actinomycetota</taxon>
        <taxon>Actinomycetes</taxon>
        <taxon>Kitasatosporales</taxon>
        <taxon>Streptomycetaceae</taxon>
        <taxon>Streptomyces</taxon>
    </lineage>
</organism>
<protein>
    <submittedName>
        <fullName evidence="3">Flavin reductase family protein</fullName>
    </submittedName>
</protein>
<accession>A0ABV2UWP4</accession>
<keyword evidence="4" id="KW-1185">Reference proteome</keyword>
<evidence type="ECO:0000259" key="2">
    <source>
        <dbReference type="SMART" id="SM00903"/>
    </source>
</evidence>
<dbReference type="Proteomes" id="UP001550210">
    <property type="component" value="Unassembled WGS sequence"/>
</dbReference>
<feature type="domain" description="Flavin reductase like" evidence="2">
    <location>
        <begin position="22"/>
        <end position="165"/>
    </location>
</feature>
<evidence type="ECO:0000313" key="3">
    <source>
        <dbReference type="EMBL" id="MET9845981.1"/>
    </source>
</evidence>
<dbReference type="InterPro" id="IPR012349">
    <property type="entry name" value="Split_barrel_FMN-bd"/>
</dbReference>
<gene>
    <name evidence="3" type="ORF">ABZZ21_15700</name>
</gene>
<keyword evidence="1" id="KW-0560">Oxidoreductase</keyword>
<evidence type="ECO:0000313" key="4">
    <source>
        <dbReference type="Proteomes" id="UP001550210"/>
    </source>
</evidence>
<dbReference type="SUPFAM" id="SSF50475">
    <property type="entry name" value="FMN-binding split barrel"/>
    <property type="match status" value="1"/>
</dbReference>
<dbReference type="PANTHER" id="PTHR30466">
    <property type="entry name" value="FLAVIN REDUCTASE"/>
    <property type="match status" value="1"/>
</dbReference>
<comment type="caution">
    <text evidence="3">The sequence shown here is derived from an EMBL/GenBank/DDBJ whole genome shotgun (WGS) entry which is preliminary data.</text>
</comment>
<name>A0ABV2UWP4_9ACTN</name>
<dbReference type="RefSeq" id="WP_355397259.1">
    <property type="nucleotide sequence ID" value="NZ_JBEXPZ010000018.1"/>
</dbReference>
<proteinExistence type="predicted"/>